<sequence>MGDGMTTTRNAAKTGIGDLEPISMGDIRLQTASSSAFAEAQAKARQCETEAYEKATSKEAYDQLCQQAIDNAERAFTVTTTDCSTTERDDSPILKDKPNSSTEWYAEGNRGETIGAYTSCTPCFDGLHSTIYKSHAEDGTVFAVKVTTPHLMTAPHDTAREIRLLHEASSENVVTLVETFNLDGGRMAMVFPFIKYDLAQLLQRDMVTATQIRSILRDLFEALQHIHHMGILHRDIKASNILMDSPDGPAYLADFGIAWKEGDPGSEPKESKITDVGTTYYRAPELLFGYKAYGPSLDLWAAGCVVGEAIAVGHRPLFDSGPLGSDLSLVHSIFSTLGTPDESVWPDVKILPDWGKVEFHTYPPRSWQDILPAVSSKGRDLVSRLVRYQGSERLSAEELKQCQRATRFFSGCNTHSPPPSSGEMGSPAEIAK</sequence>
<comment type="catalytic activity">
    <reaction evidence="5">
        <text>L-threonyl-[protein] + ATP = O-phospho-L-threonyl-[protein] + ADP + H(+)</text>
        <dbReference type="Rhea" id="RHEA:46608"/>
        <dbReference type="Rhea" id="RHEA-COMP:11060"/>
        <dbReference type="Rhea" id="RHEA-COMP:11605"/>
        <dbReference type="ChEBI" id="CHEBI:15378"/>
        <dbReference type="ChEBI" id="CHEBI:30013"/>
        <dbReference type="ChEBI" id="CHEBI:30616"/>
        <dbReference type="ChEBI" id="CHEBI:61977"/>
        <dbReference type="ChEBI" id="CHEBI:456216"/>
        <dbReference type="EC" id="2.7.11.22"/>
    </reaction>
</comment>
<comment type="caution">
    <text evidence="9">The sequence shown here is derived from an EMBL/GenBank/DDBJ whole genome shotgun (WGS) entry which is preliminary data.</text>
</comment>
<name>A0A8J8WKZ7_9EURO</name>
<keyword evidence="4" id="KW-0067">ATP-binding</keyword>
<dbReference type="EC" id="2.7.11.22" evidence="2"/>
<gene>
    <name evidence="9" type="ORF">PECM_004130</name>
</gene>
<organism evidence="9 10">
    <name type="scientific">Penicillium ucsense</name>
    <dbReference type="NCBI Taxonomy" id="2839758"/>
    <lineage>
        <taxon>Eukaryota</taxon>
        <taxon>Fungi</taxon>
        <taxon>Dikarya</taxon>
        <taxon>Ascomycota</taxon>
        <taxon>Pezizomycotina</taxon>
        <taxon>Eurotiomycetes</taxon>
        <taxon>Eurotiomycetidae</taxon>
        <taxon>Eurotiales</taxon>
        <taxon>Aspergillaceae</taxon>
        <taxon>Penicillium</taxon>
    </lineage>
</organism>
<dbReference type="InterPro" id="IPR000719">
    <property type="entry name" value="Prot_kinase_dom"/>
</dbReference>
<comment type="catalytic activity">
    <reaction evidence="6">
        <text>L-seryl-[protein] + ATP = O-phospho-L-seryl-[protein] + ADP + H(+)</text>
        <dbReference type="Rhea" id="RHEA:17989"/>
        <dbReference type="Rhea" id="RHEA-COMP:9863"/>
        <dbReference type="Rhea" id="RHEA-COMP:11604"/>
        <dbReference type="ChEBI" id="CHEBI:15378"/>
        <dbReference type="ChEBI" id="CHEBI:29999"/>
        <dbReference type="ChEBI" id="CHEBI:30616"/>
        <dbReference type="ChEBI" id="CHEBI:83421"/>
        <dbReference type="ChEBI" id="CHEBI:456216"/>
        <dbReference type="EC" id="2.7.11.22"/>
    </reaction>
</comment>
<dbReference type="GO" id="GO:0010389">
    <property type="term" value="P:regulation of G2/M transition of mitotic cell cycle"/>
    <property type="evidence" value="ECO:0007669"/>
    <property type="project" value="TreeGrafter"/>
</dbReference>
<dbReference type="GO" id="GO:0004693">
    <property type="term" value="F:cyclin-dependent protein serine/threonine kinase activity"/>
    <property type="evidence" value="ECO:0007669"/>
    <property type="project" value="UniProtKB-EC"/>
</dbReference>
<dbReference type="GO" id="GO:0005634">
    <property type="term" value="C:nucleus"/>
    <property type="evidence" value="ECO:0007669"/>
    <property type="project" value="TreeGrafter"/>
</dbReference>
<dbReference type="AlphaFoldDB" id="A0A8J8WKZ7"/>
<dbReference type="Proteomes" id="UP000631181">
    <property type="component" value="Unassembled WGS sequence"/>
</dbReference>
<keyword evidence="9" id="KW-0808">Transferase</keyword>
<dbReference type="SMART" id="SM00220">
    <property type="entry name" value="S_TKc"/>
    <property type="match status" value="1"/>
</dbReference>
<evidence type="ECO:0000256" key="2">
    <source>
        <dbReference type="ARBA" id="ARBA00012425"/>
    </source>
</evidence>
<proteinExistence type="inferred from homology"/>
<dbReference type="GO" id="GO:0005524">
    <property type="term" value="F:ATP binding"/>
    <property type="evidence" value="ECO:0007669"/>
    <property type="project" value="UniProtKB-KW"/>
</dbReference>
<feature type="region of interest" description="Disordered" evidence="7">
    <location>
        <begin position="410"/>
        <end position="432"/>
    </location>
</feature>
<protein>
    <recommendedName>
        <fullName evidence="2">cyclin-dependent kinase</fullName>
        <ecNumber evidence="2">2.7.11.22</ecNumber>
    </recommendedName>
</protein>
<evidence type="ECO:0000313" key="9">
    <source>
        <dbReference type="EMBL" id="KAF7717473.1"/>
    </source>
</evidence>
<dbReference type="GO" id="GO:0007165">
    <property type="term" value="P:signal transduction"/>
    <property type="evidence" value="ECO:0007669"/>
    <property type="project" value="TreeGrafter"/>
</dbReference>
<evidence type="ECO:0000256" key="1">
    <source>
        <dbReference type="ARBA" id="ARBA00006485"/>
    </source>
</evidence>
<dbReference type="InterPro" id="IPR008271">
    <property type="entry name" value="Ser/Thr_kinase_AS"/>
</dbReference>
<dbReference type="PANTHER" id="PTHR24056">
    <property type="entry name" value="CELL DIVISION PROTEIN KINASE"/>
    <property type="match status" value="1"/>
</dbReference>
<evidence type="ECO:0000256" key="7">
    <source>
        <dbReference type="SAM" id="MobiDB-lite"/>
    </source>
</evidence>
<dbReference type="SUPFAM" id="SSF56112">
    <property type="entry name" value="Protein kinase-like (PK-like)"/>
    <property type="match status" value="1"/>
</dbReference>
<dbReference type="PROSITE" id="PS50011">
    <property type="entry name" value="PROTEIN_KINASE_DOM"/>
    <property type="match status" value="1"/>
</dbReference>
<dbReference type="Gene3D" id="1.10.510.10">
    <property type="entry name" value="Transferase(Phosphotransferase) domain 1"/>
    <property type="match status" value="1"/>
</dbReference>
<dbReference type="GO" id="GO:0010468">
    <property type="term" value="P:regulation of gene expression"/>
    <property type="evidence" value="ECO:0007669"/>
    <property type="project" value="TreeGrafter"/>
</dbReference>
<dbReference type="Pfam" id="PF00069">
    <property type="entry name" value="Pkinase"/>
    <property type="match status" value="1"/>
</dbReference>
<dbReference type="Gene3D" id="3.30.200.20">
    <property type="entry name" value="Phosphorylase Kinase, domain 1"/>
    <property type="match status" value="1"/>
</dbReference>
<evidence type="ECO:0000256" key="6">
    <source>
        <dbReference type="ARBA" id="ARBA00048367"/>
    </source>
</evidence>
<reference evidence="9" key="1">
    <citation type="journal article" date="2020" name="Front. Microbiol.">
        <title>Gene regulatory networks of Penicillium echinulatum 2HH and Penicillium oxalicum 114-2 inferred by a computational biology approach.</title>
        <authorList>
            <person name="Lenz A.R."/>
            <person name="Galan-Vasquez E."/>
            <person name="Balbinot E."/>
            <person name="De Abreu F.P."/>
            <person name="De Oliveira N.S."/>
            <person name="Da Rosa L.O."/>
            <person name="De Avila E Silva S."/>
            <person name="Camassola M."/>
            <person name="Dillon A.J.P."/>
            <person name="Perez-Rueda E."/>
        </authorList>
    </citation>
    <scope>NUCLEOTIDE SEQUENCE</scope>
    <source>
        <strain evidence="9">S1M29</strain>
    </source>
</reference>
<comment type="similarity">
    <text evidence="1">Belongs to the protein kinase superfamily. CMGC Ser/Thr protein kinase family. CDC2/CDKX subfamily.</text>
</comment>
<keyword evidence="10" id="KW-1185">Reference proteome</keyword>
<evidence type="ECO:0000256" key="5">
    <source>
        <dbReference type="ARBA" id="ARBA00047811"/>
    </source>
</evidence>
<dbReference type="GO" id="GO:0000082">
    <property type="term" value="P:G1/S transition of mitotic cell cycle"/>
    <property type="evidence" value="ECO:0007669"/>
    <property type="project" value="TreeGrafter"/>
</dbReference>
<dbReference type="EMBL" id="WIWV01000026">
    <property type="protein sequence ID" value="KAF7717473.1"/>
    <property type="molecule type" value="Genomic_DNA"/>
</dbReference>
<evidence type="ECO:0000256" key="3">
    <source>
        <dbReference type="ARBA" id="ARBA00022741"/>
    </source>
</evidence>
<dbReference type="GO" id="GO:0000307">
    <property type="term" value="C:cyclin-dependent protein kinase holoenzyme complex"/>
    <property type="evidence" value="ECO:0007669"/>
    <property type="project" value="TreeGrafter"/>
</dbReference>
<dbReference type="PANTHER" id="PTHR24056:SF576">
    <property type="entry name" value="SERINE_THREONINE-PROTEIN KINASE CSK1"/>
    <property type="match status" value="1"/>
</dbReference>
<keyword evidence="3" id="KW-0547">Nucleotide-binding</keyword>
<evidence type="ECO:0000313" key="10">
    <source>
        <dbReference type="Proteomes" id="UP000631181"/>
    </source>
</evidence>
<evidence type="ECO:0000256" key="4">
    <source>
        <dbReference type="ARBA" id="ARBA00022840"/>
    </source>
</evidence>
<feature type="compositionally biased region" description="Low complexity" evidence="7">
    <location>
        <begin position="421"/>
        <end position="432"/>
    </location>
</feature>
<evidence type="ECO:0000259" key="8">
    <source>
        <dbReference type="PROSITE" id="PS50011"/>
    </source>
</evidence>
<dbReference type="GO" id="GO:0005737">
    <property type="term" value="C:cytoplasm"/>
    <property type="evidence" value="ECO:0007669"/>
    <property type="project" value="TreeGrafter"/>
</dbReference>
<dbReference type="OrthoDB" id="413582at2759"/>
<accession>A0A8J8WKZ7</accession>
<dbReference type="InterPro" id="IPR050108">
    <property type="entry name" value="CDK"/>
</dbReference>
<dbReference type="PROSITE" id="PS00108">
    <property type="entry name" value="PROTEIN_KINASE_ST"/>
    <property type="match status" value="1"/>
</dbReference>
<dbReference type="GO" id="GO:0030332">
    <property type="term" value="F:cyclin binding"/>
    <property type="evidence" value="ECO:0007669"/>
    <property type="project" value="TreeGrafter"/>
</dbReference>
<feature type="domain" description="Protein kinase" evidence="8">
    <location>
        <begin position="99"/>
        <end position="409"/>
    </location>
</feature>
<dbReference type="InterPro" id="IPR011009">
    <property type="entry name" value="Kinase-like_dom_sf"/>
</dbReference>
<dbReference type="FunFam" id="1.10.510.10:FF:000924">
    <property type="entry name" value="Cell division protein kinase (Ctk1), putative"/>
    <property type="match status" value="1"/>
</dbReference>